<dbReference type="EMBL" id="MU150236">
    <property type="protein sequence ID" value="KAF9467589.1"/>
    <property type="molecule type" value="Genomic_DNA"/>
</dbReference>
<evidence type="ECO:0000313" key="2">
    <source>
        <dbReference type="Proteomes" id="UP000807353"/>
    </source>
</evidence>
<gene>
    <name evidence="1" type="ORF">BDZ94DRAFT_968894</name>
</gene>
<accession>A0A9P6CP33</accession>
<protein>
    <submittedName>
        <fullName evidence="1">Uncharacterized protein</fullName>
    </submittedName>
</protein>
<reference evidence="1" key="1">
    <citation type="submission" date="2020-11" db="EMBL/GenBank/DDBJ databases">
        <authorList>
            <consortium name="DOE Joint Genome Institute"/>
            <person name="Ahrendt S."/>
            <person name="Riley R."/>
            <person name="Andreopoulos W."/>
            <person name="Labutti K."/>
            <person name="Pangilinan J."/>
            <person name="Ruiz-Duenas F.J."/>
            <person name="Barrasa J.M."/>
            <person name="Sanchez-Garcia M."/>
            <person name="Camarero S."/>
            <person name="Miyauchi S."/>
            <person name="Serrano A."/>
            <person name="Linde D."/>
            <person name="Babiker R."/>
            <person name="Drula E."/>
            <person name="Ayuso-Fernandez I."/>
            <person name="Pacheco R."/>
            <person name="Padilla G."/>
            <person name="Ferreira P."/>
            <person name="Barriuso J."/>
            <person name="Kellner H."/>
            <person name="Castanera R."/>
            <person name="Alfaro M."/>
            <person name="Ramirez L."/>
            <person name="Pisabarro A.G."/>
            <person name="Kuo A."/>
            <person name="Tritt A."/>
            <person name="Lipzen A."/>
            <person name="He G."/>
            <person name="Yan M."/>
            <person name="Ng V."/>
            <person name="Cullen D."/>
            <person name="Martin F."/>
            <person name="Rosso M.-N."/>
            <person name="Henrissat B."/>
            <person name="Hibbett D."/>
            <person name="Martinez A.T."/>
            <person name="Grigoriev I.V."/>
        </authorList>
    </citation>
    <scope>NUCLEOTIDE SEQUENCE</scope>
    <source>
        <strain evidence="1">CBS 247.69</strain>
    </source>
</reference>
<organism evidence="1 2">
    <name type="scientific">Collybia nuda</name>
    <dbReference type="NCBI Taxonomy" id="64659"/>
    <lineage>
        <taxon>Eukaryota</taxon>
        <taxon>Fungi</taxon>
        <taxon>Dikarya</taxon>
        <taxon>Basidiomycota</taxon>
        <taxon>Agaricomycotina</taxon>
        <taxon>Agaricomycetes</taxon>
        <taxon>Agaricomycetidae</taxon>
        <taxon>Agaricales</taxon>
        <taxon>Tricholomatineae</taxon>
        <taxon>Clitocybaceae</taxon>
        <taxon>Collybia</taxon>
    </lineage>
</organism>
<dbReference type="Proteomes" id="UP000807353">
    <property type="component" value="Unassembled WGS sequence"/>
</dbReference>
<evidence type="ECO:0000313" key="1">
    <source>
        <dbReference type="EMBL" id="KAF9467589.1"/>
    </source>
</evidence>
<proteinExistence type="predicted"/>
<name>A0A9P6CP33_9AGAR</name>
<sequence>MVMKHFPRSDPYPSPSFTKLRFEVDLERRLDPLFKNNSLPRYIKLISLCQIPPDALGTPKRHFRRRNNVRLIFTNFILAVCRPYATLMLPNRVARTLWETRFVRKVPRDLVGGAFPRGACDGIHSSNLIAGFHYGASTPAWESIMPKRGISTSNEKSLCSH</sequence>
<keyword evidence="2" id="KW-1185">Reference proteome</keyword>
<comment type="caution">
    <text evidence="1">The sequence shown here is derived from an EMBL/GenBank/DDBJ whole genome shotgun (WGS) entry which is preliminary data.</text>
</comment>
<dbReference type="AlphaFoldDB" id="A0A9P6CP33"/>